<proteinExistence type="predicted"/>
<evidence type="ECO:0000313" key="3">
    <source>
        <dbReference type="Proteomes" id="UP000575241"/>
    </source>
</evidence>
<dbReference type="Proteomes" id="UP000575241">
    <property type="component" value="Unassembled WGS sequence"/>
</dbReference>
<accession>A0A7W7K244</accession>
<dbReference type="EMBL" id="JACHLN010000002">
    <property type="protein sequence ID" value="MBB4838995.1"/>
    <property type="molecule type" value="Genomic_DNA"/>
</dbReference>
<reference evidence="2 3" key="1">
    <citation type="submission" date="2020-08" db="EMBL/GenBank/DDBJ databases">
        <title>Functional genomics of gut bacteria from endangered species of beetles.</title>
        <authorList>
            <person name="Carlos-Shanley C."/>
        </authorList>
    </citation>
    <scope>NUCLEOTIDE SEQUENCE [LARGE SCALE GENOMIC DNA]</scope>
    <source>
        <strain evidence="2 3">S00224</strain>
    </source>
</reference>
<keyword evidence="1" id="KW-0472">Membrane</keyword>
<dbReference type="AlphaFoldDB" id="A0A7W7K244"/>
<comment type="caution">
    <text evidence="2">The sequence shown here is derived from an EMBL/GenBank/DDBJ whole genome shotgun (WGS) entry which is preliminary data.</text>
</comment>
<feature type="transmembrane region" description="Helical" evidence="1">
    <location>
        <begin position="7"/>
        <end position="26"/>
    </location>
</feature>
<name>A0A7W7K244_9SPHN</name>
<evidence type="ECO:0000313" key="2">
    <source>
        <dbReference type="EMBL" id="MBB4838995.1"/>
    </source>
</evidence>
<gene>
    <name evidence="2" type="ORF">HNP52_002064</name>
</gene>
<keyword evidence="1" id="KW-0812">Transmembrane</keyword>
<evidence type="ECO:0000256" key="1">
    <source>
        <dbReference type="SAM" id="Phobius"/>
    </source>
</evidence>
<dbReference type="RefSeq" id="WP_184166411.1">
    <property type="nucleotide sequence ID" value="NZ_JACHLN010000002.1"/>
</dbReference>
<organism evidence="2 3">
    <name type="scientific">Sphingomonas kyeonggiensis</name>
    <dbReference type="NCBI Taxonomy" id="1268553"/>
    <lineage>
        <taxon>Bacteria</taxon>
        <taxon>Pseudomonadati</taxon>
        <taxon>Pseudomonadota</taxon>
        <taxon>Alphaproteobacteria</taxon>
        <taxon>Sphingomonadales</taxon>
        <taxon>Sphingomonadaceae</taxon>
        <taxon>Sphingomonas</taxon>
    </lineage>
</organism>
<protein>
    <submittedName>
        <fullName evidence="2">Uncharacterized protein</fullName>
    </submittedName>
</protein>
<keyword evidence="3" id="KW-1185">Reference proteome</keyword>
<feature type="transmembrane region" description="Helical" evidence="1">
    <location>
        <begin position="32"/>
        <end position="49"/>
    </location>
</feature>
<sequence length="57" mass="6126">MKQETKNLVFVILAIIGGIVVLGWALKLAFKLVGIAIVLGLAVLAYIFIQNMVGKGR</sequence>
<keyword evidence="1" id="KW-1133">Transmembrane helix</keyword>